<dbReference type="GO" id="GO:0016020">
    <property type="term" value="C:membrane"/>
    <property type="evidence" value="ECO:0007669"/>
    <property type="project" value="UniProtKB-SubCell"/>
</dbReference>
<organism evidence="9">
    <name type="scientific">Perkinsus marinus (strain ATCC 50983 / TXsc)</name>
    <dbReference type="NCBI Taxonomy" id="423536"/>
    <lineage>
        <taxon>Eukaryota</taxon>
        <taxon>Sar</taxon>
        <taxon>Alveolata</taxon>
        <taxon>Perkinsozoa</taxon>
        <taxon>Perkinsea</taxon>
        <taxon>Perkinsida</taxon>
        <taxon>Perkinsidae</taxon>
        <taxon>Perkinsus</taxon>
    </lineage>
</organism>
<evidence type="ECO:0000256" key="2">
    <source>
        <dbReference type="ARBA" id="ARBA00022723"/>
    </source>
</evidence>
<comment type="similarity">
    <text evidence="5">Belongs to the PP2C family.</text>
</comment>
<dbReference type="InterPro" id="IPR001932">
    <property type="entry name" value="PPM-type_phosphatase-like_dom"/>
</dbReference>
<dbReference type="GO" id="GO:0004722">
    <property type="term" value="F:protein serine/threonine phosphatase activity"/>
    <property type="evidence" value="ECO:0007669"/>
    <property type="project" value="InterPro"/>
</dbReference>
<dbReference type="PROSITE" id="PS51746">
    <property type="entry name" value="PPM_2"/>
    <property type="match status" value="1"/>
</dbReference>
<reference evidence="8 9" key="1">
    <citation type="submission" date="2008-07" db="EMBL/GenBank/DDBJ databases">
        <authorList>
            <person name="El-Sayed N."/>
            <person name="Caler E."/>
            <person name="Inman J."/>
            <person name="Amedeo P."/>
            <person name="Hass B."/>
            <person name="Wortman J."/>
        </authorList>
    </citation>
    <scope>NUCLEOTIDE SEQUENCE [LARGE SCALE GENOMIC DNA]</scope>
    <source>
        <strain evidence="9">ATCC 50983 / TXsc</strain>
    </source>
</reference>
<dbReference type="PANTHER" id="PTHR13832:SF827">
    <property type="entry name" value="PROTEIN PHOSPHATASE 1L"/>
    <property type="match status" value="1"/>
</dbReference>
<accession>C5LA85</accession>
<evidence type="ECO:0000313" key="8">
    <source>
        <dbReference type="EMBL" id="EER06341.1"/>
    </source>
</evidence>
<proteinExistence type="inferred from homology"/>
<dbReference type="GO" id="GO:0046872">
    <property type="term" value="F:metal ion binding"/>
    <property type="evidence" value="ECO:0007669"/>
    <property type="project" value="UniProtKB-KW"/>
</dbReference>
<evidence type="ECO:0000259" key="7">
    <source>
        <dbReference type="PROSITE" id="PS51746"/>
    </source>
</evidence>
<feature type="compositionally biased region" description="Acidic residues" evidence="6">
    <location>
        <begin position="10"/>
        <end position="20"/>
    </location>
</feature>
<evidence type="ECO:0000256" key="3">
    <source>
        <dbReference type="ARBA" id="ARBA00022801"/>
    </source>
</evidence>
<dbReference type="PROSITE" id="PS01032">
    <property type="entry name" value="PPM_1"/>
    <property type="match status" value="1"/>
</dbReference>
<dbReference type="InterPro" id="IPR036457">
    <property type="entry name" value="PPM-type-like_dom_sf"/>
</dbReference>
<dbReference type="InterPro" id="IPR000222">
    <property type="entry name" value="PP2C_BS"/>
</dbReference>
<dbReference type="GeneID" id="9065379"/>
<dbReference type="Proteomes" id="UP000007800">
    <property type="component" value="Unassembled WGS sequence"/>
</dbReference>
<feature type="region of interest" description="Disordered" evidence="6">
    <location>
        <begin position="1"/>
        <end position="21"/>
    </location>
</feature>
<gene>
    <name evidence="8" type="ORF">Pmar_PMAR006108</name>
</gene>
<dbReference type="PANTHER" id="PTHR13832">
    <property type="entry name" value="PROTEIN PHOSPHATASE 2C"/>
    <property type="match status" value="1"/>
</dbReference>
<protein>
    <submittedName>
        <fullName evidence="8">Protein phosphatase 2c, putative</fullName>
    </submittedName>
</protein>
<dbReference type="EMBL" id="GG680729">
    <property type="protein sequence ID" value="EER06341.1"/>
    <property type="molecule type" value="Genomic_DNA"/>
</dbReference>
<dbReference type="InterPro" id="IPR015655">
    <property type="entry name" value="PP2C"/>
</dbReference>
<keyword evidence="3 5" id="KW-0378">Hydrolase</keyword>
<dbReference type="Gene3D" id="3.60.40.10">
    <property type="entry name" value="PPM-type phosphatase domain"/>
    <property type="match status" value="1"/>
</dbReference>
<evidence type="ECO:0000256" key="4">
    <source>
        <dbReference type="ARBA" id="ARBA00022912"/>
    </source>
</evidence>
<comment type="subcellular location">
    <subcellularLocation>
        <location evidence="1">Membrane</location>
        <topology evidence="1">Peripheral membrane protein</topology>
    </subcellularLocation>
</comment>
<evidence type="ECO:0000313" key="9">
    <source>
        <dbReference type="Proteomes" id="UP000007800"/>
    </source>
</evidence>
<dbReference type="InParanoid" id="C5LA85"/>
<keyword evidence="9" id="KW-1185">Reference proteome</keyword>
<dbReference type="OMA" id="KETNQDH"/>
<keyword evidence="2" id="KW-0479">Metal-binding</keyword>
<dbReference type="AlphaFoldDB" id="C5LA85"/>
<feature type="region of interest" description="Disordered" evidence="6">
    <location>
        <begin position="96"/>
        <end position="117"/>
    </location>
</feature>
<evidence type="ECO:0000256" key="1">
    <source>
        <dbReference type="ARBA" id="ARBA00004170"/>
    </source>
</evidence>
<feature type="domain" description="PPM-type phosphatase" evidence="7">
    <location>
        <begin position="36"/>
        <end position="382"/>
    </location>
</feature>
<sequence length="382" mass="41703">MSSSCLRECVEDEEDEEEEFTPLHKARLHEPTAVRGVGVADDIGGRPDMEDSFVFVDGFGGKRSSAFMAIYDGHGGRRCVDFVCKRLHHKLLENLTLEPPPEQEEVEKGDKPGPSPWSTMSFKTAMSTGSTLGASIPVRRRYMYATEALVNAYTQTDEAFRNELQSLEGGCTAVTCLLQYEFGGDRTIYCAHVGDSRAVLCRGRKALRLTSASDHKATDPVEVARITQKGGIVVNDRVNGMLAIARALGDFRLKRTISAQMVARAAEAREKGEELPPILGNVTDIVSNIPDVSSIVLKETLDHFLILACDGVWDVVSDQEAVDVILEVLSKLTQAQLSMAKNEQKKCPLRCGNVAQIAATALVEEALSRGSMDNVTVMIVLL</sequence>
<name>C5LA85_PERM5</name>
<keyword evidence="4 5" id="KW-0904">Protein phosphatase</keyword>
<dbReference type="CDD" id="cd00143">
    <property type="entry name" value="PP2Cc"/>
    <property type="match status" value="1"/>
</dbReference>
<dbReference type="RefSeq" id="XP_002774525.1">
    <property type="nucleotide sequence ID" value="XM_002774479.1"/>
</dbReference>
<dbReference type="Pfam" id="PF00481">
    <property type="entry name" value="PP2C"/>
    <property type="match status" value="1"/>
</dbReference>
<dbReference type="OrthoDB" id="10264738at2759"/>
<evidence type="ECO:0000256" key="5">
    <source>
        <dbReference type="RuleBase" id="RU003465"/>
    </source>
</evidence>
<dbReference type="SUPFAM" id="SSF81606">
    <property type="entry name" value="PP2C-like"/>
    <property type="match status" value="1"/>
</dbReference>
<dbReference type="SMART" id="SM00332">
    <property type="entry name" value="PP2Cc"/>
    <property type="match status" value="1"/>
</dbReference>
<evidence type="ECO:0000256" key="6">
    <source>
        <dbReference type="SAM" id="MobiDB-lite"/>
    </source>
</evidence>